<dbReference type="PROSITE" id="PS00111">
    <property type="entry name" value="PGLYCERATE_KINASE"/>
    <property type="match status" value="1"/>
</dbReference>
<comment type="catalytic activity">
    <reaction evidence="1 9 12">
        <text>(2R)-3-phosphoglycerate + ATP = (2R)-3-phospho-glyceroyl phosphate + ADP</text>
        <dbReference type="Rhea" id="RHEA:14801"/>
        <dbReference type="ChEBI" id="CHEBI:30616"/>
        <dbReference type="ChEBI" id="CHEBI:57604"/>
        <dbReference type="ChEBI" id="CHEBI:58272"/>
        <dbReference type="ChEBI" id="CHEBI:456216"/>
        <dbReference type="EC" id="2.7.2.3"/>
    </reaction>
</comment>
<feature type="binding site" evidence="10">
    <location>
        <position position="42"/>
    </location>
    <ligand>
        <name>(2R)-3-phosphoglycerate</name>
        <dbReference type="ChEBI" id="CHEBI:58272"/>
    </ligand>
</feature>
<dbReference type="Pfam" id="PF00162">
    <property type="entry name" value="PGK"/>
    <property type="match status" value="1"/>
</dbReference>
<keyword evidence="8 9" id="KW-0067">ATP-binding</keyword>
<dbReference type="GO" id="GO:0006096">
    <property type="term" value="P:glycolytic process"/>
    <property type="evidence" value="ECO:0007669"/>
    <property type="project" value="UniProtKB-UniRule"/>
</dbReference>
<dbReference type="PRINTS" id="PR00477">
    <property type="entry name" value="PHGLYCKINASE"/>
</dbReference>
<dbReference type="PANTHER" id="PTHR11406">
    <property type="entry name" value="PHOSPHOGLYCERATE KINASE"/>
    <property type="match status" value="1"/>
</dbReference>
<dbReference type="GO" id="GO:0006094">
    <property type="term" value="P:gluconeogenesis"/>
    <property type="evidence" value="ECO:0007669"/>
    <property type="project" value="TreeGrafter"/>
</dbReference>
<evidence type="ECO:0000256" key="8">
    <source>
        <dbReference type="ARBA" id="ARBA00022840"/>
    </source>
</evidence>
<dbReference type="InterPro" id="IPR015824">
    <property type="entry name" value="Phosphoglycerate_kinase_N"/>
</dbReference>
<feature type="binding site" evidence="9">
    <location>
        <position position="122"/>
    </location>
    <ligand>
        <name>substrate</name>
    </ligand>
</feature>
<protein>
    <recommendedName>
        <fullName evidence="4 9">Phosphoglycerate kinase</fullName>
        <ecNumber evidence="3 9">2.7.2.3</ecNumber>
    </recommendedName>
</protein>
<comment type="pathway">
    <text evidence="9">Carbohydrate degradation; glycolysis; pyruvate from D-glyceraldehyde 3-phosphate: step 2/5.</text>
</comment>
<sequence>MPSFDTIDTLNDDTDAPAEKRVLLRVDINSPVSDGIVQDNRRFERHARTIQELSNAGYHTILLAHQGRPGGDAFISLEGHTAVLEKYLDCEVNFIDDTHGKRVAKAINATESGDVLLLENTRMCEDELPEADPNIKANTAFVQSLSKHVDAYINDAYSSAHRSHASLVGFPSMLPSYAGRVMETEYHANTAIGQKEFDGTVVMTLGGTKATDVIDVINNLAGSVDRFLLGGVVGELFLRASNVPVGFDITSETDRYDTQWKHNSKVIKSILTEHSDQITLASDLAYNEAGERAEVAVDSIIEKSVSFMDIGTTTAESYAEVIRDADAVFVKGALGVFETEAFAKGTVRVLEAIADSNCFSVVGGGDTSRAIGMYDMNRADFDHVSIAGGAYIRALTGQPLVGVEVLKSGSI</sequence>
<dbReference type="OrthoDB" id="6575at2157"/>
<dbReference type="UniPathway" id="UPA00109">
    <property type="reaction ID" value="UER00185"/>
</dbReference>
<proteinExistence type="inferred from homology"/>
<feature type="binding site" evidence="10">
    <location>
        <position position="122"/>
    </location>
    <ligand>
        <name>(2R)-3-phosphoglycerate</name>
        <dbReference type="ChEBI" id="CHEBI:58272"/>
    </ligand>
</feature>
<dbReference type="Proteomes" id="UP000007954">
    <property type="component" value="Chromosome"/>
</dbReference>
<dbReference type="PIRSF" id="PIRSF000724">
    <property type="entry name" value="Pgk"/>
    <property type="match status" value="1"/>
</dbReference>
<dbReference type="FunFam" id="3.40.50.1260:FF:000006">
    <property type="entry name" value="Phosphoglycerate kinase"/>
    <property type="match status" value="1"/>
</dbReference>
<dbReference type="GO" id="GO:0005829">
    <property type="term" value="C:cytosol"/>
    <property type="evidence" value="ECO:0007669"/>
    <property type="project" value="TreeGrafter"/>
</dbReference>
<feature type="binding site" evidence="10">
    <location>
        <position position="162"/>
    </location>
    <ligand>
        <name>(2R)-3-phosphoglycerate</name>
        <dbReference type="ChEBI" id="CHEBI:58272"/>
    </ligand>
</feature>
<dbReference type="Gene3D" id="3.40.50.1260">
    <property type="entry name" value="Phosphoglycerate kinase, N-terminal domain"/>
    <property type="match status" value="2"/>
</dbReference>
<dbReference type="KEGG" id="hwc:Hqrw_1468"/>
<evidence type="ECO:0000256" key="4">
    <source>
        <dbReference type="ARBA" id="ARBA00016471"/>
    </source>
</evidence>
<evidence type="ECO:0000256" key="12">
    <source>
        <dbReference type="RuleBase" id="RU000532"/>
    </source>
</evidence>
<organism evidence="13 14">
    <name type="scientific">Haloquadratum walsbyi (strain DSM 16854 / JCM 12705 / C23)</name>
    <dbReference type="NCBI Taxonomy" id="768065"/>
    <lineage>
        <taxon>Archaea</taxon>
        <taxon>Methanobacteriati</taxon>
        <taxon>Methanobacteriota</taxon>
        <taxon>Stenosarchaea group</taxon>
        <taxon>Halobacteria</taxon>
        <taxon>Halobacteriales</taxon>
        <taxon>Haloferacaceae</taxon>
        <taxon>Haloquadratum</taxon>
    </lineage>
</organism>
<feature type="binding site" evidence="9 11">
    <location>
        <position position="338"/>
    </location>
    <ligand>
        <name>ATP</name>
        <dbReference type="ChEBI" id="CHEBI:30616"/>
    </ligand>
</feature>
<dbReference type="HOGENOM" id="CLU_025427_0_2_2"/>
<evidence type="ECO:0000256" key="7">
    <source>
        <dbReference type="ARBA" id="ARBA00022777"/>
    </source>
</evidence>
<evidence type="ECO:0000313" key="13">
    <source>
        <dbReference type="EMBL" id="CCC39415.1"/>
    </source>
</evidence>
<dbReference type="InterPro" id="IPR001576">
    <property type="entry name" value="Phosphoglycerate_kinase"/>
</dbReference>
<reference evidence="13 14" key="1">
    <citation type="journal article" date="2011" name="PLoS ONE">
        <title>Haloquadratum walsbyi: limited diversity in a global pond.</title>
        <authorList>
            <person name="Dyall-Smith M."/>
            <person name="Pfeiffer F."/>
            <person name="Klee K."/>
            <person name="Palm P."/>
            <person name="Gross K."/>
            <person name="Schuster S.C."/>
            <person name="Rampp M."/>
            <person name="Oesterhelt D."/>
        </authorList>
    </citation>
    <scope>NUCLEOTIDE SEQUENCE [LARGE SCALE GENOMIC DNA]</scope>
    <source>
        <strain evidence="14">DSM 16854 / JCM 12705 / C23</strain>
    </source>
</reference>
<evidence type="ECO:0000256" key="9">
    <source>
        <dbReference type="HAMAP-Rule" id="MF_00145"/>
    </source>
</evidence>
<dbReference type="GO" id="GO:0005524">
    <property type="term" value="F:ATP binding"/>
    <property type="evidence" value="ECO:0007669"/>
    <property type="project" value="UniProtKB-KW"/>
</dbReference>
<dbReference type="InterPro" id="IPR015911">
    <property type="entry name" value="Phosphoglycerate_kinase_CS"/>
</dbReference>
<comment type="caution">
    <text evidence="9">Lacks conserved residue(s) required for the propagation of feature annotation.</text>
</comment>
<evidence type="ECO:0000313" key="14">
    <source>
        <dbReference type="Proteomes" id="UP000007954"/>
    </source>
</evidence>
<evidence type="ECO:0000256" key="6">
    <source>
        <dbReference type="ARBA" id="ARBA00022741"/>
    </source>
</evidence>
<keyword evidence="6 9" id="KW-0547">Nucleotide-binding</keyword>
<evidence type="ECO:0000256" key="2">
    <source>
        <dbReference type="ARBA" id="ARBA00008982"/>
    </source>
</evidence>
<feature type="binding site" evidence="9 11">
    <location>
        <begin position="364"/>
        <end position="367"/>
    </location>
    <ligand>
        <name>ATP</name>
        <dbReference type="ChEBI" id="CHEBI:30616"/>
    </ligand>
</feature>
<dbReference type="AlphaFoldDB" id="G0LJY9"/>
<dbReference type="EMBL" id="FR746099">
    <property type="protein sequence ID" value="CCC39415.1"/>
    <property type="molecule type" value="Genomic_DNA"/>
</dbReference>
<gene>
    <name evidence="9 13" type="primary">pgk</name>
    <name evidence="13" type="ordered locus">Hqrw_1468</name>
</gene>
<dbReference type="GeneID" id="12446129"/>
<evidence type="ECO:0000256" key="1">
    <source>
        <dbReference type="ARBA" id="ARBA00000642"/>
    </source>
</evidence>
<keyword evidence="7 9" id="KW-0418">Kinase</keyword>
<dbReference type="RefSeq" id="WP_014555280.1">
    <property type="nucleotide sequence ID" value="NC_017459.1"/>
</dbReference>
<keyword evidence="9" id="KW-0324">Glycolysis</keyword>
<accession>G0LJY9</accession>
<feature type="binding site" evidence="9">
    <location>
        <position position="42"/>
    </location>
    <ligand>
        <name>substrate</name>
    </ligand>
</feature>
<comment type="subunit">
    <text evidence="9">Monomer.</text>
</comment>
<dbReference type="InterPro" id="IPR036043">
    <property type="entry name" value="Phosphoglycerate_kinase_sf"/>
</dbReference>
<comment type="subcellular location">
    <subcellularLocation>
        <location evidence="9">Cytoplasm</location>
    </subcellularLocation>
</comment>
<name>G0LJY9_HALWC</name>
<dbReference type="SUPFAM" id="SSF53748">
    <property type="entry name" value="Phosphoglycerate kinase"/>
    <property type="match status" value="1"/>
</dbReference>
<dbReference type="EC" id="2.7.2.3" evidence="3 9"/>
<keyword evidence="9" id="KW-0963">Cytoplasm</keyword>
<dbReference type="GO" id="GO:0004618">
    <property type="term" value="F:phosphoglycerate kinase activity"/>
    <property type="evidence" value="ECO:0007669"/>
    <property type="project" value="UniProtKB-UniRule"/>
</dbReference>
<evidence type="ECO:0000256" key="11">
    <source>
        <dbReference type="PIRSR" id="PIRSR000724-2"/>
    </source>
</evidence>
<dbReference type="HAMAP" id="MF_00145">
    <property type="entry name" value="Phosphoglyc_kinase"/>
    <property type="match status" value="1"/>
</dbReference>
<evidence type="ECO:0000256" key="5">
    <source>
        <dbReference type="ARBA" id="ARBA00022679"/>
    </source>
</evidence>
<keyword evidence="5 9" id="KW-0808">Transferase</keyword>
<evidence type="ECO:0000256" key="3">
    <source>
        <dbReference type="ARBA" id="ARBA00013061"/>
    </source>
</evidence>
<feature type="binding site" evidence="9 10">
    <location>
        <begin position="65"/>
        <end position="68"/>
    </location>
    <ligand>
        <name>substrate</name>
    </ligand>
</feature>
<dbReference type="GO" id="GO:0043531">
    <property type="term" value="F:ADP binding"/>
    <property type="evidence" value="ECO:0007669"/>
    <property type="project" value="TreeGrafter"/>
</dbReference>
<comment type="similarity">
    <text evidence="2 9 12">Belongs to the phosphoglycerate kinase family.</text>
</comment>
<feature type="binding site" evidence="9">
    <location>
        <position position="162"/>
    </location>
    <ligand>
        <name>substrate</name>
    </ligand>
</feature>
<evidence type="ECO:0000256" key="10">
    <source>
        <dbReference type="PIRSR" id="PIRSR000724-1"/>
    </source>
</evidence>
<feature type="binding site" evidence="9 10">
    <location>
        <begin position="27"/>
        <end position="29"/>
    </location>
    <ligand>
        <name>substrate</name>
    </ligand>
</feature>
<dbReference type="PANTHER" id="PTHR11406:SF23">
    <property type="entry name" value="PHOSPHOGLYCERATE KINASE 1, CHLOROPLASTIC-RELATED"/>
    <property type="match status" value="1"/>
</dbReference>